<evidence type="ECO:0000256" key="1">
    <source>
        <dbReference type="ARBA" id="ARBA00008418"/>
    </source>
</evidence>
<keyword evidence="7" id="KW-1185">Reference proteome</keyword>
<dbReference type="EMBL" id="JXJN01001758">
    <property type="status" value="NOT_ANNOTATED_CDS"/>
    <property type="molecule type" value="Genomic_DNA"/>
</dbReference>
<evidence type="ECO:0000256" key="2">
    <source>
        <dbReference type="ARBA" id="ARBA00022467"/>
    </source>
</evidence>
<reference evidence="7" key="1">
    <citation type="submission" date="2015-01" db="EMBL/GenBank/DDBJ databases">
        <authorList>
            <person name="Aksoy S."/>
            <person name="Warren W."/>
            <person name="Wilson R.K."/>
        </authorList>
    </citation>
    <scope>NUCLEOTIDE SEQUENCE [LARGE SCALE GENOMIC DNA]</scope>
    <source>
        <strain evidence="7">IAEA</strain>
    </source>
</reference>
<accession>A0A1B0AQ98</accession>
<feature type="region of interest" description="Disordered" evidence="4">
    <location>
        <begin position="139"/>
        <end position="171"/>
    </location>
</feature>
<dbReference type="SUPFAM" id="SSF47050">
    <property type="entry name" value="VHP, Villin headpiece domain"/>
    <property type="match status" value="1"/>
</dbReference>
<evidence type="ECO:0000259" key="5">
    <source>
        <dbReference type="PROSITE" id="PS51089"/>
    </source>
</evidence>
<dbReference type="AlphaFoldDB" id="A0A1B0AQ98"/>
<dbReference type="GO" id="GO:0051015">
    <property type="term" value="F:actin filament binding"/>
    <property type="evidence" value="ECO:0007669"/>
    <property type="project" value="InterPro"/>
</dbReference>
<dbReference type="VEuPathDB" id="VectorBase:GPPI004701"/>
<dbReference type="GO" id="GO:0005546">
    <property type="term" value="F:phosphatidylinositol-4,5-bisphosphate binding"/>
    <property type="evidence" value="ECO:0007669"/>
    <property type="project" value="TreeGrafter"/>
</dbReference>
<feature type="domain" description="HP" evidence="5">
    <location>
        <begin position="1059"/>
        <end position="1122"/>
    </location>
</feature>
<sequence length="1122" mass="128514">MESLSLAHNLSNKPLPTSPLIATNLEGGKVSDRVGQLKSSSENWKTRVEQSDASKFTVAGRLQKKAQSPVELQFERDHNGSPKKCPLLTIRSANQPLLGLAKSPSMMVNGNGCQRNASNGALFVQRSLSMETSSVMEINSANNSDSDNEREFIRESEKSNGIDASPNNGGRVVVPKIDDEETFENFFASKKSIASKQEMSIDVTDFDKIKPTARLAINKRNIQLPRGRRAARNPLKSLANRQDIATEYTEMKMGIVEREMRRIKVESYGVRCSLAAEALAGLASVEDFKSVALKSSTLPLNQMWLPYKPLMLLHIKGRTHVQTRLVEPSYQSLNRGDCFILVTDTLLYRYVGSYANIIEISRSKKICAYILENKDLGCAATAEVILTDGKFLNENHWKKFWELLNKPEDYQIPDSGHADEDDLFEISLIETNKVYEFQDDALVPYERYWGSIPKVDMLDSRKVLIFDFGSELYVWNGKNASSDAKRAAIKLAQEHFDEGGVDYTKCYLNPMNYSTIVGLRENYNFLKCSNRRGDWCILGKITQNMETCLFKEKFSDWPEIEREDLEKDYLVNGVHAVKPLDGANLFKGAPYVEPNLILEQSNLGRGNFYYDNDSMRHFDIITKSIDKWQINEYNFDKAKKDSYGHFYTNESYIVRWMYQISVSVRELSGRISNRATVGRERCVYFTWQGSEASANEKGAAALLTVELDKEKGAQMRVAQGDESTAFIRLFDTMWLHKGRKEDCLRKQKEWRLYLVHGNVPEEALCKEVRCQAQQLRSRASMLLINGEKGEIYIWHGCQSAKHTREVAEKTAEKLRLSKPNDLFSASTITIDIIEEMHEPREFKKVLDLDYLTNASEVYGSLWDKKPKDFFYTPRLFHYSSTQGIFSANELLSPLRCKDLLTPYPFTQTQLYSARQPTIFMLDDGDVLWLWMGWWPLEDVKSNLNDFSLDFCYVNATFRSLVTAEERGSPTNDNRAGVNRWISERRAALETSVSYWRAKFGDSIEKKFHGIQGYVVWAGLESAAFKALFPDWSEREDVREINLQDGRSNKPIPITEVLTQLTQTEYPWEVLKERPLPEGVDPTRLEVYLNNEDFQKALGLSRAEFEQMPVWKQTNLKKERGLF</sequence>
<comment type="similarity">
    <text evidence="1">Belongs to the villin/gelsolin family.</text>
</comment>
<dbReference type="PROSITE" id="PS51089">
    <property type="entry name" value="HP"/>
    <property type="match status" value="1"/>
</dbReference>
<evidence type="ECO:0000256" key="3">
    <source>
        <dbReference type="ARBA" id="ARBA00023203"/>
    </source>
</evidence>
<evidence type="ECO:0000313" key="7">
    <source>
        <dbReference type="Proteomes" id="UP000092460"/>
    </source>
</evidence>
<dbReference type="GO" id="GO:0015629">
    <property type="term" value="C:actin cytoskeleton"/>
    <property type="evidence" value="ECO:0007669"/>
    <property type="project" value="TreeGrafter"/>
</dbReference>
<dbReference type="Gene3D" id="1.10.950.10">
    <property type="entry name" value="Villin headpiece domain"/>
    <property type="match status" value="1"/>
</dbReference>
<reference evidence="6" key="2">
    <citation type="submission" date="2020-05" db="UniProtKB">
        <authorList>
            <consortium name="EnsemblMetazoa"/>
        </authorList>
    </citation>
    <scope>IDENTIFICATION</scope>
    <source>
        <strain evidence="6">IAEA</strain>
    </source>
</reference>
<dbReference type="InterPro" id="IPR036180">
    <property type="entry name" value="Gelsolin-like_dom_sf"/>
</dbReference>
<keyword evidence="2" id="KW-0117">Actin capping</keyword>
<dbReference type="InterPro" id="IPR036886">
    <property type="entry name" value="Villin_headpiece_dom_sf"/>
</dbReference>
<feature type="compositionally biased region" description="Basic and acidic residues" evidence="4">
    <location>
        <begin position="147"/>
        <end position="160"/>
    </location>
</feature>
<name>A0A1B0AQ98_9MUSC</name>
<dbReference type="Proteomes" id="UP000092460">
    <property type="component" value="Unassembled WGS sequence"/>
</dbReference>
<dbReference type="SUPFAM" id="SSF82754">
    <property type="entry name" value="C-terminal, gelsolin-like domain of Sec23/24"/>
    <property type="match status" value="1"/>
</dbReference>
<dbReference type="GO" id="GO:0005737">
    <property type="term" value="C:cytoplasm"/>
    <property type="evidence" value="ECO:0007669"/>
    <property type="project" value="TreeGrafter"/>
</dbReference>
<dbReference type="SMART" id="SM00153">
    <property type="entry name" value="VHP"/>
    <property type="match status" value="1"/>
</dbReference>
<dbReference type="InterPro" id="IPR007123">
    <property type="entry name" value="Gelsolin-like_dom"/>
</dbReference>
<dbReference type="Pfam" id="PF02209">
    <property type="entry name" value="VHP"/>
    <property type="match status" value="1"/>
</dbReference>
<dbReference type="InterPro" id="IPR029006">
    <property type="entry name" value="ADF-H/Gelsolin-like_dom_sf"/>
</dbReference>
<keyword evidence="3" id="KW-0009">Actin-binding</keyword>
<dbReference type="SUPFAM" id="SSF55753">
    <property type="entry name" value="Actin depolymerizing proteins"/>
    <property type="match status" value="4"/>
</dbReference>
<protein>
    <recommendedName>
        <fullName evidence="5">HP domain-containing protein</fullName>
    </recommendedName>
</protein>
<dbReference type="InterPro" id="IPR003128">
    <property type="entry name" value="Villin_headpiece"/>
</dbReference>
<dbReference type="SMART" id="SM00262">
    <property type="entry name" value="GEL"/>
    <property type="match status" value="4"/>
</dbReference>
<dbReference type="PANTHER" id="PTHR11977:SF45">
    <property type="entry name" value="SUPERVILLIN"/>
    <property type="match status" value="1"/>
</dbReference>
<dbReference type="EnsemblMetazoa" id="GPPI004701-RA">
    <property type="protein sequence ID" value="GPPI004701-PA"/>
    <property type="gene ID" value="GPPI004701"/>
</dbReference>
<evidence type="ECO:0000313" key="6">
    <source>
        <dbReference type="EnsemblMetazoa" id="GPPI004701-PA"/>
    </source>
</evidence>
<evidence type="ECO:0000256" key="4">
    <source>
        <dbReference type="SAM" id="MobiDB-lite"/>
    </source>
</evidence>
<dbReference type="GO" id="GO:0008154">
    <property type="term" value="P:actin polymerization or depolymerization"/>
    <property type="evidence" value="ECO:0007669"/>
    <property type="project" value="TreeGrafter"/>
</dbReference>
<dbReference type="InterPro" id="IPR007122">
    <property type="entry name" value="Villin/Gelsolin"/>
</dbReference>
<dbReference type="GO" id="GO:0051016">
    <property type="term" value="P:barbed-end actin filament capping"/>
    <property type="evidence" value="ECO:0007669"/>
    <property type="project" value="TreeGrafter"/>
</dbReference>
<dbReference type="Gene3D" id="3.40.20.10">
    <property type="entry name" value="Severin"/>
    <property type="match status" value="5"/>
</dbReference>
<dbReference type="PANTHER" id="PTHR11977">
    <property type="entry name" value="VILLIN"/>
    <property type="match status" value="1"/>
</dbReference>
<dbReference type="Pfam" id="PF00626">
    <property type="entry name" value="Gelsolin"/>
    <property type="match status" value="1"/>
</dbReference>
<proteinExistence type="inferred from homology"/>
<organism evidence="6 7">
    <name type="scientific">Glossina palpalis gambiensis</name>
    <dbReference type="NCBI Taxonomy" id="67801"/>
    <lineage>
        <taxon>Eukaryota</taxon>
        <taxon>Metazoa</taxon>
        <taxon>Ecdysozoa</taxon>
        <taxon>Arthropoda</taxon>
        <taxon>Hexapoda</taxon>
        <taxon>Insecta</taxon>
        <taxon>Pterygota</taxon>
        <taxon>Neoptera</taxon>
        <taxon>Endopterygota</taxon>
        <taxon>Diptera</taxon>
        <taxon>Brachycera</taxon>
        <taxon>Muscomorpha</taxon>
        <taxon>Hippoboscoidea</taxon>
        <taxon>Glossinidae</taxon>
        <taxon>Glossina</taxon>
    </lineage>
</organism>
<dbReference type="GO" id="GO:0051014">
    <property type="term" value="P:actin filament severing"/>
    <property type="evidence" value="ECO:0007669"/>
    <property type="project" value="TreeGrafter"/>
</dbReference>